<gene>
    <name evidence="1" type="ORF">COLO4_04843</name>
</gene>
<dbReference type="OrthoDB" id="910206at2759"/>
<dbReference type="EMBL" id="AWUE01012044">
    <property type="protein sequence ID" value="OMP10079.1"/>
    <property type="molecule type" value="Genomic_DNA"/>
</dbReference>
<dbReference type="AlphaFoldDB" id="A0A1R3KSQ0"/>
<protein>
    <submittedName>
        <fullName evidence="1">Amino acid permease 2-like protein</fullName>
    </submittedName>
</protein>
<evidence type="ECO:0000313" key="1">
    <source>
        <dbReference type="EMBL" id="OMP10079.1"/>
    </source>
</evidence>
<evidence type="ECO:0000313" key="2">
    <source>
        <dbReference type="Proteomes" id="UP000187203"/>
    </source>
</evidence>
<proteinExistence type="predicted"/>
<sequence>MVRCHQNHNKTKGKLLLAMSVDPKWKCDNGIYRLGYLVELENRMKEKLPGCDVKGHPHSYSRVKLWKRQYV</sequence>
<comment type="caution">
    <text evidence="1">The sequence shown here is derived from an EMBL/GenBank/DDBJ whole genome shotgun (WGS) entry which is preliminary data.</text>
</comment>
<organism evidence="1 2">
    <name type="scientific">Corchorus olitorius</name>
    <dbReference type="NCBI Taxonomy" id="93759"/>
    <lineage>
        <taxon>Eukaryota</taxon>
        <taxon>Viridiplantae</taxon>
        <taxon>Streptophyta</taxon>
        <taxon>Embryophyta</taxon>
        <taxon>Tracheophyta</taxon>
        <taxon>Spermatophyta</taxon>
        <taxon>Magnoliopsida</taxon>
        <taxon>eudicotyledons</taxon>
        <taxon>Gunneridae</taxon>
        <taxon>Pentapetalae</taxon>
        <taxon>rosids</taxon>
        <taxon>malvids</taxon>
        <taxon>Malvales</taxon>
        <taxon>Malvaceae</taxon>
        <taxon>Grewioideae</taxon>
        <taxon>Apeibeae</taxon>
        <taxon>Corchorus</taxon>
    </lineage>
</organism>
<name>A0A1R3KSQ0_9ROSI</name>
<dbReference type="PANTHER" id="PTHR46250">
    <property type="entry name" value="MYB/SANT-LIKE DNA-BINDING DOMAIN PROTEIN-RELATED"/>
    <property type="match status" value="1"/>
</dbReference>
<reference evidence="2" key="1">
    <citation type="submission" date="2013-09" db="EMBL/GenBank/DDBJ databases">
        <title>Corchorus olitorius genome sequencing.</title>
        <authorList>
            <person name="Alam M."/>
            <person name="Haque M.S."/>
            <person name="Islam M.S."/>
            <person name="Emdad E.M."/>
            <person name="Islam M.M."/>
            <person name="Ahmed B."/>
            <person name="Halim A."/>
            <person name="Hossen Q.M.M."/>
            <person name="Hossain M.Z."/>
            <person name="Ahmed R."/>
            <person name="Khan M.M."/>
            <person name="Islam R."/>
            <person name="Rashid M.M."/>
            <person name="Khan S.A."/>
            <person name="Rahman M.S."/>
            <person name="Alam M."/>
            <person name="Yahiya A.S."/>
            <person name="Khan M.S."/>
            <person name="Azam M.S."/>
            <person name="Haque T."/>
            <person name="Lashkar M.Z.H."/>
            <person name="Akhand A.I."/>
            <person name="Morshed G."/>
            <person name="Roy S."/>
            <person name="Uddin K.S."/>
            <person name="Rabeya T."/>
            <person name="Hossain A.S."/>
            <person name="Chowdhury A."/>
            <person name="Snigdha A.R."/>
            <person name="Mortoza M.S."/>
            <person name="Matin S.A."/>
            <person name="Hoque S.M.E."/>
            <person name="Islam M.K."/>
            <person name="Roy D.K."/>
            <person name="Haider R."/>
            <person name="Moosa M.M."/>
            <person name="Elias S.M."/>
            <person name="Hasan A.M."/>
            <person name="Jahan S."/>
            <person name="Shafiuddin M."/>
            <person name="Mahmood N."/>
            <person name="Shommy N.S."/>
        </authorList>
    </citation>
    <scope>NUCLEOTIDE SEQUENCE [LARGE SCALE GENOMIC DNA]</scope>
    <source>
        <strain evidence="2">cv. O-4</strain>
    </source>
</reference>
<keyword evidence="2" id="KW-1185">Reference proteome</keyword>
<accession>A0A1R3KSQ0</accession>
<dbReference type="Proteomes" id="UP000187203">
    <property type="component" value="Unassembled WGS sequence"/>
</dbReference>